<feature type="domain" description="TFIIF beta subunit HTH" evidence="1">
    <location>
        <begin position="54"/>
        <end position="114"/>
    </location>
</feature>
<dbReference type="PANTHER" id="PTHR10445">
    <property type="entry name" value="GENERAL TRANSCRIPTION FACTOR IIF SUBUNIT 2"/>
    <property type="match status" value="1"/>
</dbReference>
<keyword evidence="3" id="KW-1185">Reference proteome</keyword>
<dbReference type="GeneTree" id="ENSGT00390000016051"/>
<dbReference type="InterPro" id="IPR036388">
    <property type="entry name" value="WH-like_DNA-bd_sf"/>
</dbReference>
<dbReference type="Pfam" id="PF02270">
    <property type="entry name" value="TFIIF_beta"/>
    <property type="match status" value="1"/>
</dbReference>
<dbReference type="SUPFAM" id="SSF46785">
    <property type="entry name" value="Winged helix' DNA-binding domain"/>
    <property type="match status" value="1"/>
</dbReference>
<dbReference type="InterPro" id="IPR040450">
    <property type="entry name" value="TFIIF_beta_HTH"/>
</dbReference>
<dbReference type="PANTHER" id="PTHR10445:SF0">
    <property type="entry name" value="GENERAL TRANSCRIPTION FACTOR IIF SUBUNIT 2"/>
    <property type="match status" value="1"/>
</dbReference>
<protein>
    <recommendedName>
        <fullName evidence="1">TFIIF beta subunit HTH domain-containing protein</fullName>
    </recommendedName>
</protein>
<dbReference type="Ensembl" id="ENSFCTT00005070157.1">
    <property type="protein sequence ID" value="ENSFCTP00005049985.1"/>
    <property type="gene ID" value="ENSFCTG00005024677.1"/>
</dbReference>
<name>A0ABI7ZS05_FELCA</name>
<organism evidence="2 3">
    <name type="scientific">Felis catus</name>
    <name type="common">Cat</name>
    <name type="synonym">Felis silvestris catus</name>
    <dbReference type="NCBI Taxonomy" id="9685"/>
    <lineage>
        <taxon>Eukaryota</taxon>
        <taxon>Metazoa</taxon>
        <taxon>Chordata</taxon>
        <taxon>Craniata</taxon>
        <taxon>Vertebrata</taxon>
        <taxon>Euteleostomi</taxon>
        <taxon>Mammalia</taxon>
        <taxon>Eutheria</taxon>
        <taxon>Laurasiatheria</taxon>
        <taxon>Carnivora</taxon>
        <taxon>Feliformia</taxon>
        <taxon>Felidae</taxon>
        <taxon>Felinae</taxon>
        <taxon>Felis</taxon>
    </lineage>
</organism>
<dbReference type="Proteomes" id="UP000823872">
    <property type="component" value="Chromosome B1"/>
</dbReference>
<dbReference type="Gene3D" id="1.10.10.10">
    <property type="entry name" value="Winged helix-like DNA-binding domain superfamily/Winged helix DNA-binding domain"/>
    <property type="match status" value="1"/>
</dbReference>
<sequence>MAKLEELDLTESSKPVRLSHLDKVVTTNYKPVANHQYNIEYERKKKDGKRAQADKHVLDMIFSAFEKHQYYNRKDLVDITKQLVGYVKEILKEIGVQNVKGIHKNTWELKPEYRQYQREEKSD</sequence>
<evidence type="ECO:0000313" key="2">
    <source>
        <dbReference type="Ensembl" id="ENSFCTP00005049985.1"/>
    </source>
</evidence>
<reference evidence="2 3" key="1">
    <citation type="submission" date="2021-02" db="EMBL/GenBank/DDBJ databases">
        <title>Safari Cat Assemblies.</title>
        <authorList>
            <person name="Bredemeyer K.R."/>
            <person name="Murphy W.J."/>
        </authorList>
    </citation>
    <scope>NUCLEOTIDE SEQUENCE [LARGE SCALE GENOMIC DNA]</scope>
</reference>
<dbReference type="InterPro" id="IPR036390">
    <property type="entry name" value="WH_DNA-bd_sf"/>
</dbReference>
<evidence type="ECO:0000313" key="3">
    <source>
        <dbReference type="Proteomes" id="UP000823872"/>
    </source>
</evidence>
<dbReference type="InterPro" id="IPR003196">
    <property type="entry name" value="TFIIF_beta"/>
</dbReference>
<accession>A0ABI7ZS05</accession>
<reference evidence="2" key="3">
    <citation type="submission" date="2025-09" db="UniProtKB">
        <authorList>
            <consortium name="Ensembl"/>
        </authorList>
    </citation>
    <scope>IDENTIFICATION</scope>
    <source>
        <strain evidence="2">breed Abyssinian</strain>
    </source>
</reference>
<proteinExistence type="predicted"/>
<evidence type="ECO:0000259" key="1">
    <source>
        <dbReference type="Pfam" id="PF02270"/>
    </source>
</evidence>
<reference evidence="2" key="2">
    <citation type="submission" date="2025-08" db="UniProtKB">
        <authorList>
            <consortium name="Ensembl"/>
        </authorList>
    </citation>
    <scope>IDENTIFICATION</scope>
    <source>
        <strain evidence="2">breed Abyssinian</strain>
    </source>
</reference>